<evidence type="ECO:0008006" key="3">
    <source>
        <dbReference type="Google" id="ProtNLM"/>
    </source>
</evidence>
<dbReference type="RefSeq" id="WP_195876675.1">
    <property type="nucleotide sequence ID" value="NZ_JADOEL010000025.1"/>
</dbReference>
<organism evidence="1 2">
    <name type="scientific">Herminiimonas contaminans</name>
    <dbReference type="NCBI Taxonomy" id="1111140"/>
    <lineage>
        <taxon>Bacteria</taxon>
        <taxon>Pseudomonadati</taxon>
        <taxon>Pseudomonadota</taxon>
        <taxon>Betaproteobacteria</taxon>
        <taxon>Burkholderiales</taxon>
        <taxon>Oxalobacteraceae</taxon>
        <taxon>Herminiimonas</taxon>
    </lineage>
</organism>
<evidence type="ECO:0000313" key="1">
    <source>
        <dbReference type="EMBL" id="MBF8179704.1"/>
    </source>
</evidence>
<sequence>MPIVDMKYDRRILEMDDTELEKFVRQWIGKKTSKYDDVKRFSGTGDLGRDVVGFISKQKHEGLLDNYQCKQFARSLPTDTGLLELGKILYYAYLGKFTAPNAYIFIAPRGINKNLESLIQNPSKLQQTLVSEWNKYCANKIIENQNVPLHTGLKSFLMAYDFSKVSRMTVSDMLLDG</sequence>
<dbReference type="EMBL" id="JADOEL010000025">
    <property type="protein sequence ID" value="MBF8179704.1"/>
    <property type="molecule type" value="Genomic_DNA"/>
</dbReference>
<protein>
    <recommendedName>
        <fullName evidence="3">Restriction endonuclease</fullName>
    </recommendedName>
</protein>
<comment type="caution">
    <text evidence="1">The sequence shown here is derived from an EMBL/GenBank/DDBJ whole genome shotgun (WGS) entry which is preliminary data.</text>
</comment>
<dbReference type="Proteomes" id="UP000657372">
    <property type="component" value="Unassembled WGS sequence"/>
</dbReference>
<evidence type="ECO:0000313" key="2">
    <source>
        <dbReference type="Proteomes" id="UP000657372"/>
    </source>
</evidence>
<accession>A0ABS0EY93</accession>
<gene>
    <name evidence="1" type="ORF">IXC47_18645</name>
</gene>
<proteinExistence type="predicted"/>
<name>A0ABS0EY93_9BURK</name>
<keyword evidence="2" id="KW-1185">Reference proteome</keyword>
<reference evidence="1 2" key="1">
    <citation type="submission" date="2020-11" db="EMBL/GenBank/DDBJ databases">
        <title>WGS of Herminiimonas contaminans strain Marseille-Q4544 isolated from planarians Schmidtea mediterranea.</title>
        <authorList>
            <person name="Kangale L."/>
        </authorList>
    </citation>
    <scope>NUCLEOTIDE SEQUENCE [LARGE SCALE GENOMIC DNA]</scope>
    <source>
        <strain evidence="1 2">Marseille-Q4544</strain>
    </source>
</reference>